<dbReference type="EMBL" id="KU963248">
    <property type="protein sequence ID" value="AMS02736.1"/>
    <property type="molecule type" value="Genomic_DNA"/>
</dbReference>
<dbReference type="RefSeq" id="YP_009301246.1">
    <property type="nucleotide sequence ID" value="NC_031230.1"/>
</dbReference>
<proteinExistence type="predicted"/>
<gene>
    <name evidence="1" type="primary">192</name>
    <name evidence="1" type="ORF">SEA_YVONNETASTIC_192</name>
</gene>
<dbReference type="GeneID" id="29125154"/>
<name>A0A142K9F3_9CAUD</name>
<accession>A0A142K9F3</accession>
<reference evidence="2" key="1">
    <citation type="submission" date="2016-03" db="EMBL/GenBank/DDBJ databases">
        <authorList>
            <person name="Ploux O."/>
        </authorList>
    </citation>
    <scope>NUCLEOTIDE SEQUENCE [LARGE SCALE GENOMIC DNA]</scope>
</reference>
<protein>
    <submittedName>
        <fullName evidence="1">Uncharacterized protein</fullName>
    </submittedName>
</protein>
<dbReference type="Proteomes" id="UP000201371">
    <property type="component" value="Segment"/>
</dbReference>
<sequence length="126" mass="13917">MTPSITTTRLNITPQQMENEMTNYLDCPECTYRALDSYDQDEHWKLDHEQPAIQAGEPYVSTLYRIFYLGGAWAEIAAKSPTEALELTANDSGDQHVVAVVDAYLVTEAGRGEATSNLLGYIVGGQ</sequence>
<dbReference type="KEGG" id="vg:29125154"/>
<organism evidence="1 2">
    <name type="scientific">Gordonia phage Yvonnetastic</name>
    <dbReference type="NCBI Taxonomy" id="1821566"/>
    <lineage>
        <taxon>Viruses</taxon>
        <taxon>Duplodnaviria</taxon>
        <taxon>Heunggongvirae</taxon>
        <taxon>Uroviricota</taxon>
        <taxon>Caudoviricetes</taxon>
        <taxon>Yvonnevirus</taxon>
        <taxon>Yvonnevirus yvonnetastic</taxon>
        <taxon>Gordonia virus Yvonnetastic</taxon>
    </lineage>
</organism>
<evidence type="ECO:0000313" key="2">
    <source>
        <dbReference type="Proteomes" id="UP000201371"/>
    </source>
</evidence>
<keyword evidence="2" id="KW-1185">Reference proteome</keyword>
<evidence type="ECO:0000313" key="1">
    <source>
        <dbReference type="EMBL" id="AMS02736.1"/>
    </source>
</evidence>